<evidence type="ECO:0000259" key="2">
    <source>
        <dbReference type="Pfam" id="PF09537"/>
    </source>
</evidence>
<sequence>MTDSALTPGKPHLDPTMQAEPTTPNDHLRDLYTRIVDAKAGFDVMVDKAEPEFRDVATSFRDMHARHAEQIARLLHGHVDADGSLMGTVNKAMVSIRALFDEIDEDVMDQVRNGEEQVLSAFREAEANSAAPHEAQLIAMRAELEDLLQRTAHLD</sequence>
<gene>
    <name evidence="3" type="ORF">GCM10011363_14720</name>
</gene>
<feature type="domain" description="DUF2383" evidence="2">
    <location>
        <begin position="26"/>
        <end position="125"/>
    </location>
</feature>
<dbReference type="Gene3D" id="1.20.1260.10">
    <property type="match status" value="1"/>
</dbReference>
<accession>A0ABQ1KKZ9</accession>
<dbReference type="EMBL" id="BMFC01000002">
    <property type="protein sequence ID" value="GGB99125.1"/>
    <property type="molecule type" value="Genomic_DNA"/>
</dbReference>
<evidence type="ECO:0000256" key="1">
    <source>
        <dbReference type="SAM" id="MobiDB-lite"/>
    </source>
</evidence>
<organism evidence="3 4">
    <name type="scientific">Marivita lacus</name>
    <dbReference type="NCBI Taxonomy" id="1323742"/>
    <lineage>
        <taxon>Bacteria</taxon>
        <taxon>Pseudomonadati</taxon>
        <taxon>Pseudomonadota</taxon>
        <taxon>Alphaproteobacteria</taxon>
        <taxon>Rhodobacterales</taxon>
        <taxon>Roseobacteraceae</taxon>
        <taxon>Marivita</taxon>
    </lineage>
</organism>
<dbReference type="RefSeq" id="WP_229747707.1">
    <property type="nucleotide sequence ID" value="NZ_BMFC01000002.1"/>
</dbReference>
<name>A0ABQ1KKZ9_9RHOB</name>
<dbReference type="Proteomes" id="UP000645462">
    <property type="component" value="Unassembled WGS sequence"/>
</dbReference>
<proteinExistence type="predicted"/>
<reference evidence="4" key="1">
    <citation type="journal article" date="2019" name="Int. J. Syst. Evol. Microbiol.">
        <title>The Global Catalogue of Microorganisms (GCM) 10K type strain sequencing project: providing services to taxonomists for standard genome sequencing and annotation.</title>
        <authorList>
            <consortium name="The Broad Institute Genomics Platform"/>
            <consortium name="The Broad Institute Genome Sequencing Center for Infectious Disease"/>
            <person name="Wu L."/>
            <person name="Ma J."/>
        </authorList>
    </citation>
    <scope>NUCLEOTIDE SEQUENCE [LARGE SCALE GENOMIC DNA]</scope>
    <source>
        <strain evidence="4">CGMCC 1.12478</strain>
    </source>
</reference>
<protein>
    <recommendedName>
        <fullName evidence="2">DUF2383 domain-containing protein</fullName>
    </recommendedName>
</protein>
<comment type="caution">
    <text evidence="3">The sequence shown here is derived from an EMBL/GenBank/DDBJ whole genome shotgun (WGS) entry which is preliminary data.</text>
</comment>
<dbReference type="InterPro" id="IPR019052">
    <property type="entry name" value="DUF2383"/>
</dbReference>
<feature type="region of interest" description="Disordered" evidence="1">
    <location>
        <begin position="1"/>
        <end position="26"/>
    </location>
</feature>
<dbReference type="InterPro" id="IPR012347">
    <property type="entry name" value="Ferritin-like"/>
</dbReference>
<keyword evidence="4" id="KW-1185">Reference proteome</keyword>
<evidence type="ECO:0000313" key="4">
    <source>
        <dbReference type="Proteomes" id="UP000645462"/>
    </source>
</evidence>
<dbReference type="Pfam" id="PF09537">
    <property type="entry name" value="DUF2383"/>
    <property type="match status" value="1"/>
</dbReference>
<evidence type="ECO:0000313" key="3">
    <source>
        <dbReference type="EMBL" id="GGB99125.1"/>
    </source>
</evidence>